<feature type="region of interest" description="Disordered" evidence="1">
    <location>
        <begin position="35"/>
        <end position="77"/>
    </location>
</feature>
<name>A0A1I2HHF1_9ACTN</name>
<organism evidence="2 3">
    <name type="scientific">Actinoplanes philippinensis</name>
    <dbReference type="NCBI Taxonomy" id="35752"/>
    <lineage>
        <taxon>Bacteria</taxon>
        <taxon>Bacillati</taxon>
        <taxon>Actinomycetota</taxon>
        <taxon>Actinomycetes</taxon>
        <taxon>Micromonosporales</taxon>
        <taxon>Micromonosporaceae</taxon>
        <taxon>Actinoplanes</taxon>
    </lineage>
</organism>
<protein>
    <submittedName>
        <fullName evidence="2">Uncharacterized protein</fullName>
    </submittedName>
</protein>
<dbReference type="AlphaFoldDB" id="A0A1I2HHF1"/>
<dbReference type="Proteomes" id="UP000199645">
    <property type="component" value="Unassembled WGS sequence"/>
</dbReference>
<feature type="compositionally biased region" description="Polar residues" evidence="1">
    <location>
        <begin position="40"/>
        <end position="51"/>
    </location>
</feature>
<accession>A0A1I2HHF1</accession>
<gene>
    <name evidence="2" type="ORF">SAMN05421541_108108</name>
</gene>
<dbReference type="EMBL" id="FONV01000008">
    <property type="protein sequence ID" value="SFF28186.1"/>
    <property type="molecule type" value="Genomic_DNA"/>
</dbReference>
<keyword evidence="3" id="KW-1185">Reference proteome</keyword>
<evidence type="ECO:0000313" key="3">
    <source>
        <dbReference type="Proteomes" id="UP000199645"/>
    </source>
</evidence>
<reference evidence="2 3" key="1">
    <citation type="submission" date="2016-10" db="EMBL/GenBank/DDBJ databases">
        <authorList>
            <person name="de Groot N.N."/>
        </authorList>
    </citation>
    <scope>NUCLEOTIDE SEQUENCE [LARGE SCALE GENOMIC DNA]</scope>
    <source>
        <strain evidence="2 3">DSM 43019</strain>
    </source>
</reference>
<sequence>MVTSTRLQKILITGSATEIWEYMKASLCAGRYTAPGSGGQSSCIDQSSSRRGQVYRSSKAEPASESSKADTSKVTSLPRTTSHGLVAYGNRCPSGIIKFARAVPSRQAFRWRVRVVALIRCQVPATAIVPLHLSQRVGDERSQFLESAAHWHCTAVLSSTQEPQWTEWHVPHLIGCGHAPGHGVDQLLLDRLKLDGMAVPLCPFSCTFRHKLTVLNRIATRPGGQGVAGSNPVSPT</sequence>
<evidence type="ECO:0000256" key="1">
    <source>
        <dbReference type="SAM" id="MobiDB-lite"/>
    </source>
</evidence>
<proteinExistence type="predicted"/>
<evidence type="ECO:0000313" key="2">
    <source>
        <dbReference type="EMBL" id="SFF28186.1"/>
    </source>
</evidence>